<dbReference type="InterPro" id="IPR036412">
    <property type="entry name" value="HAD-like_sf"/>
</dbReference>
<dbReference type="AlphaFoldDB" id="A0AAU9EUE4"/>
<dbReference type="CDD" id="cd01427">
    <property type="entry name" value="HAD_like"/>
    <property type="match status" value="1"/>
</dbReference>
<dbReference type="SUPFAM" id="SSF56784">
    <property type="entry name" value="HAD-like"/>
    <property type="match status" value="1"/>
</dbReference>
<accession>A0AAU9EUE4</accession>
<protein>
    <submittedName>
        <fullName evidence="1">HAD hydrolase family protein</fullName>
    </submittedName>
</protein>
<sequence length="155" mass="17385">MIINIPNYDEIHIKNIVFDMNGTIAENGIIDEENRLRILELSKIYKVFILTADTYGTIERYFTDTKVCVNILKSSNGTKEKKEFIEKIGKTNTIAVGNGSNDAEMIKTAKLGICIIGSEGASKKALLNSDIIFNSFKDVYKALMNTKRIIATLRE</sequence>
<dbReference type="KEGG" id="hprf:HLPR_23860"/>
<dbReference type="Pfam" id="PF08282">
    <property type="entry name" value="Hydrolase_3"/>
    <property type="match status" value="1"/>
</dbReference>
<dbReference type="Gene3D" id="3.40.50.1000">
    <property type="entry name" value="HAD superfamily/HAD-like"/>
    <property type="match status" value="1"/>
</dbReference>
<evidence type="ECO:0000313" key="1">
    <source>
        <dbReference type="EMBL" id="BEP30055.1"/>
    </source>
</evidence>
<reference evidence="1 2" key="1">
    <citation type="submission" date="2023-08" db="EMBL/GenBank/DDBJ databases">
        <title>Helicovermis profunda gen. nov., sp. nov., a novel mesophilic, fermentative bacterium within the Bacillota from a deep-sea hydrothermal vent chimney.</title>
        <authorList>
            <person name="Miyazaki U."/>
            <person name="Mizutani D."/>
            <person name="Hashimoto Y."/>
            <person name="Tame A."/>
            <person name="Sawayama S."/>
            <person name="Miyazaki J."/>
            <person name="Takai K."/>
            <person name="Nakagawa S."/>
        </authorList>
    </citation>
    <scope>NUCLEOTIDE SEQUENCE [LARGE SCALE GENOMIC DNA]</scope>
    <source>
        <strain evidence="1 2">S502</strain>
    </source>
</reference>
<proteinExistence type="predicted"/>
<dbReference type="EMBL" id="AP028654">
    <property type="protein sequence ID" value="BEP30055.1"/>
    <property type="molecule type" value="Genomic_DNA"/>
</dbReference>
<dbReference type="RefSeq" id="WP_338535657.1">
    <property type="nucleotide sequence ID" value="NZ_AP028654.1"/>
</dbReference>
<name>A0AAU9EUE4_9FIRM</name>
<organism evidence="1 2">
    <name type="scientific">Helicovermis profundi</name>
    <dbReference type="NCBI Taxonomy" id="3065157"/>
    <lineage>
        <taxon>Bacteria</taxon>
        <taxon>Bacillati</taxon>
        <taxon>Bacillota</taxon>
        <taxon>Clostridia</taxon>
        <taxon>Helicovermis</taxon>
    </lineage>
</organism>
<dbReference type="InterPro" id="IPR023214">
    <property type="entry name" value="HAD_sf"/>
</dbReference>
<dbReference type="Proteomes" id="UP001321786">
    <property type="component" value="Chromosome"/>
</dbReference>
<dbReference type="GO" id="GO:0016787">
    <property type="term" value="F:hydrolase activity"/>
    <property type="evidence" value="ECO:0007669"/>
    <property type="project" value="UniProtKB-KW"/>
</dbReference>
<keyword evidence="2" id="KW-1185">Reference proteome</keyword>
<evidence type="ECO:0000313" key="2">
    <source>
        <dbReference type="Proteomes" id="UP001321786"/>
    </source>
</evidence>
<gene>
    <name evidence="1" type="ORF">HLPR_23860</name>
</gene>
<keyword evidence="1" id="KW-0378">Hydrolase</keyword>